<evidence type="ECO:0000313" key="3">
    <source>
        <dbReference type="Proteomes" id="UP000187203"/>
    </source>
</evidence>
<dbReference type="InterPro" id="IPR036397">
    <property type="entry name" value="RNaseH_sf"/>
</dbReference>
<accession>A0A1R3L3Z0</accession>
<proteinExistence type="predicted"/>
<dbReference type="InterPro" id="IPR044730">
    <property type="entry name" value="RNase_H-like_dom_plant"/>
</dbReference>
<dbReference type="SUPFAM" id="SSF53098">
    <property type="entry name" value="Ribonuclease H-like"/>
    <property type="match status" value="1"/>
</dbReference>
<dbReference type="EMBL" id="AWUE01002221">
    <property type="protein sequence ID" value="OMP14065.1"/>
    <property type="molecule type" value="Genomic_DNA"/>
</dbReference>
<dbReference type="GO" id="GO:0003676">
    <property type="term" value="F:nucleic acid binding"/>
    <property type="evidence" value="ECO:0007669"/>
    <property type="project" value="InterPro"/>
</dbReference>
<reference evidence="3" key="1">
    <citation type="submission" date="2013-09" db="EMBL/GenBank/DDBJ databases">
        <title>Corchorus olitorius genome sequencing.</title>
        <authorList>
            <person name="Alam M."/>
            <person name="Haque M.S."/>
            <person name="Islam M.S."/>
            <person name="Emdad E.M."/>
            <person name="Islam M.M."/>
            <person name="Ahmed B."/>
            <person name="Halim A."/>
            <person name="Hossen Q.M.M."/>
            <person name="Hossain M.Z."/>
            <person name="Ahmed R."/>
            <person name="Khan M.M."/>
            <person name="Islam R."/>
            <person name="Rashid M.M."/>
            <person name="Khan S.A."/>
            <person name="Rahman M.S."/>
            <person name="Alam M."/>
            <person name="Yahiya A.S."/>
            <person name="Khan M.S."/>
            <person name="Azam M.S."/>
            <person name="Haque T."/>
            <person name="Lashkar M.Z.H."/>
            <person name="Akhand A.I."/>
            <person name="Morshed G."/>
            <person name="Roy S."/>
            <person name="Uddin K.S."/>
            <person name="Rabeya T."/>
            <person name="Hossain A.S."/>
            <person name="Chowdhury A."/>
            <person name="Snigdha A.R."/>
            <person name="Mortoza M.S."/>
            <person name="Matin S.A."/>
            <person name="Hoque S.M.E."/>
            <person name="Islam M.K."/>
            <person name="Roy D.K."/>
            <person name="Haider R."/>
            <person name="Moosa M.M."/>
            <person name="Elias S.M."/>
            <person name="Hasan A.M."/>
            <person name="Jahan S."/>
            <person name="Shafiuddin M."/>
            <person name="Mahmood N."/>
            <person name="Shommy N.S."/>
        </authorList>
    </citation>
    <scope>NUCLEOTIDE SEQUENCE [LARGE SCALE GENOMIC DNA]</scope>
    <source>
        <strain evidence="3">cv. O-4</strain>
    </source>
</reference>
<dbReference type="InterPro" id="IPR012337">
    <property type="entry name" value="RNaseH-like_sf"/>
</dbReference>
<dbReference type="PANTHER" id="PTHR47723:SF19">
    <property type="entry name" value="POLYNUCLEOTIDYL TRANSFERASE, RIBONUCLEASE H-LIKE SUPERFAMILY PROTEIN"/>
    <property type="match status" value="1"/>
</dbReference>
<evidence type="ECO:0000313" key="2">
    <source>
        <dbReference type="EMBL" id="OMP14065.1"/>
    </source>
</evidence>
<dbReference type="InterPro" id="IPR002156">
    <property type="entry name" value="RNaseH_domain"/>
</dbReference>
<dbReference type="InterPro" id="IPR053151">
    <property type="entry name" value="RNase_H-like"/>
</dbReference>
<feature type="domain" description="RNase H type-1" evidence="1">
    <location>
        <begin position="2"/>
        <end position="70"/>
    </location>
</feature>
<dbReference type="CDD" id="cd06222">
    <property type="entry name" value="RNase_H_like"/>
    <property type="match status" value="1"/>
</dbReference>
<sequence>MARRLGITRIEVRVDSSLAILLLEDTFDSSGHVLAHVLLECKQLLQGFSLSSIRHLWREGNQCADHLASLAHSSSPGVTILDTPPLSLSPLLLKDSLGVDSLRL</sequence>
<dbReference type="Gene3D" id="3.30.420.10">
    <property type="entry name" value="Ribonuclease H-like superfamily/Ribonuclease H"/>
    <property type="match status" value="1"/>
</dbReference>
<dbReference type="AlphaFoldDB" id="A0A1R3L3Z0"/>
<comment type="caution">
    <text evidence="2">The sequence shown here is derived from an EMBL/GenBank/DDBJ whole genome shotgun (WGS) entry which is preliminary data.</text>
</comment>
<dbReference type="GO" id="GO:0004523">
    <property type="term" value="F:RNA-DNA hybrid ribonuclease activity"/>
    <property type="evidence" value="ECO:0007669"/>
    <property type="project" value="InterPro"/>
</dbReference>
<dbReference type="Pfam" id="PF13456">
    <property type="entry name" value="RVT_3"/>
    <property type="match status" value="1"/>
</dbReference>
<organism evidence="2 3">
    <name type="scientific">Corchorus olitorius</name>
    <dbReference type="NCBI Taxonomy" id="93759"/>
    <lineage>
        <taxon>Eukaryota</taxon>
        <taxon>Viridiplantae</taxon>
        <taxon>Streptophyta</taxon>
        <taxon>Embryophyta</taxon>
        <taxon>Tracheophyta</taxon>
        <taxon>Spermatophyta</taxon>
        <taxon>Magnoliopsida</taxon>
        <taxon>eudicotyledons</taxon>
        <taxon>Gunneridae</taxon>
        <taxon>Pentapetalae</taxon>
        <taxon>rosids</taxon>
        <taxon>malvids</taxon>
        <taxon>Malvales</taxon>
        <taxon>Malvaceae</taxon>
        <taxon>Grewioideae</taxon>
        <taxon>Apeibeae</taxon>
        <taxon>Corchorus</taxon>
    </lineage>
</organism>
<keyword evidence="3" id="KW-1185">Reference proteome</keyword>
<name>A0A1R3L3Z0_9ROSI</name>
<gene>
    <name evidence="2" type="ORF">COLO4_00348</name>
</gene>
<dbReference type="OrthoDB" id="1624167at2759"/>
<protein>
    <submittedName>
        <fullName evidence="2">Ribonuclease H protein</fullName>
    </submittedName>
</protein>
<dbReference type="Proteomes" id="UP000187203">
    <property type="component" value="Unassembled WGS sequence"/>
</dbReference>
<dbReference type="PANTHER" id="PTHR47723">
    <property type="entry name" value="OS05G0353850 PROTEIN"/>
    <property type="match status" value="1"/>
</dbReference>
<evidence type="ECO:0000259" key="1">
    <source>
        <dbReference type="Pfam" id="PF13456"/>
    </source>
</evidence>